<name>A0A8H4N6B3_9PEZI</name>
<sequence length="323" mass="33867">MATKAEVLIIGGGPSGLSAGLSLARARRSAVLFDSGEYRNAPTKHLHTFITWDHHGPAELRAAARKELFESRYSTVKYSNTPIQTVTKLADGAFKAVDAAGAEWIGDKLVLATGVRDIMPDIPGFAECWGKQIYHCMFCHGFEDTGAKSAGVLAVPPLVNKDMCFALASMARQFVASLTFYTDANQQLADDIQPLLKAGAAMQADTRKIASLEPAAGSGGGGVTVRFVDGSSAHEAFLVYHPKSEANVGMVADLGLELSPSGAEVKVTPPFNETSVPGCYAVGDVSTPLKALANAVGSGSVAGPAIVQQFIREGKPIAFEPSL</sequence>
<dbReference type="PRINTS" id="PR00368">
    <property type="entry name" value="FADPNR"/>
</dbReference>
<evidence type="ECO:0000256" key="3">
    <source>
        <dbReference type="ARBA" id="ARBA00023002"/>
    </source>
</evidence>
<dbReference type="OrthoDB" id="10260355at2759"/>
<evidence type="ECO:0000313" key="5">
    <source>
        <dbReference type="EMBL" id="KAF4310660.1"/>
    </source>
</evidence>
<gene>
    <name evidence="5" type="ORF">GTA08_BOTSDO13753</name>
</gene>
<dbReference type="InterPro" id="IPR023753">
    <property type="entry name" value="FAD/NAD-binding_dom"/>
</dbReference>
<dbReference type="InterPro" id="IPR036188">
    <property type="entry name" value="FAD/NAD-bd_sf"/>
</dbReference>
<protein>
    <submittedName>
        <fullName evidence="5">Pyridine nucleotide-disulfide oxidoreductase class-2</fullName>
    </submittedName>
</protein>
<accession>A0A8H4N6B3</accession>
<dbReference type="PRINTS" id="PR00469">
    <property type="entry name" value="PNDRDTASEII"/>
</dbReference>
<dbReference type="GO" id="GO:0097237">
    <property type="term" value="P:cellular response to toxic substance"/>
    <property type="evidence" value="ECO:0007669"/>
    <property type="project" value="UniProtKB-ARBA"/>
</dbReference>
<dbReference type="AlphaFoldDB" id="A0A8H4N6B3"/>
<dbReference type="Gene3D" id="3.50.50.60">
    <property type="entry name" value="FAD/NAD(P)-binding domain"/>
    <property type="match status" value="2"/>
</dbReference>
<dbReference type="GO" id="GO:0016491">
    <property type="term" value="F:oxidoreductase activity"/>
    <property type="evidence" value="ECO:0007669"/>
    <property type="project" value="UniProtKB-KW"/>
</dbReference>
<keyword evidence="6" id="KW-1185">Reference proteome</keyword>
<proteinExistence type="inferred from homology"/>
<keyword evidence="3" id="KW-0560">Oxidoreductase</keyword>
<evidence type="ECO:0000256" key="2">
    <source>
        <dbReference type="ARBA" id="ARBA00022630"/>
    </source>
</evidence>
<dbReference type="EMBL" id="WWBZ02000013">
    <property type="protein sequence ID" value="KAF4310660.1"/>
    <property type="molecule type" value="Genomic_DNA"/>
</dbReference>
<comment type="similarity">
    <text evidence="1">Belongs to the class-II pyridine nucleotide-disulfide oxidoreductase family.</text>
</comment>
<reference evidence="5" key="1">
    <citation type="submission" date="2020-04" db="EMBL/GenBank/DDBJ databases">
        <title>Genome Assembly and Annotation of Botryosphaeria dothidea sdau 11-99, a Latent Pathogen of Apple Fruit Ring Rot in China.</title>
        <authorList>
            <person name="Yu C."/>
            <person name="Diao Y."/>
            <person name="Lu Q."/>
            <person name="Zhao J."/>
            <person name="Cui S."/>
            <person name="Peng C."/>
            <person name="He B."/>
            <person name="Liu H."/>
        </authorList>
    </citation>
    <scope>NUCLEOTIDE SEQUENCE [LARGE SCALE GENOMIC DNA]</scope>
    <source>
        <strain evidence="5">Sdau11-99</strain>
    </source>
</reference>
<organism evidence="5 6">
    <name type="scientific">Botryosphaeria dothidea</name>
    <dbReference type="NCBI Taxonomy" id="55169"/>
    <lineage>
        <taxon>Eukaryota</taxon>
        <taxon>Fungi</taxon>
        <taxon>Dikarya</taxon>
        <taxon>Ascomycota</taxon>
        <taxon>Pezizomycotina</taxon>
        <taxon>Dothideomycetes</taxon>
        <taxon>Dothideomycetes incertae sedis</taxon>
        <taxon>Botryosphaeriales</taxon>
        <taxon>Botryosphaeriaceae</taxon>
        <taxon>Botryosphaeria</taxon>
    </lineage>
</organism>
<evidence type="ECO:0000313" key="6">
    <source>
        <dbReference type="Proteomes" id="UP000572817"/>
    </source>
</evidence>
<keyword evidence="2" id="KW-0285">Flavoprotein</keyword>
<dbReference type="InterPro" id="IPR050097">
    <property type="entry name" value="Ferredoxin-NADP_redctase_2"/>
</dbReference>
<comment type="caution">
    <text evidence="5">The sequence shown here is derived from an EMBL/GenBank/DDBJ whole genome shotgun (WGS) entry which is preliminary data.</text>
</comment>
<dbReference type="SUPFAM" id="SSF51905">
    <property type="entry name" value="FAD/NAD(P)-binding domain"/>
    <property type="match status" value="1"/>
</dbReference>
<dbReference type="Pfam" id="PF07992">
    <property type="entry name" value="Pyr_redox_2"/>
    <property type="match status" value="1"/>
</dbReference>
<dbReference type="Proteomes" id="UP000572817">
    <property type="component" value="Unassembled WGS sequence"/>
</dbReference>
<feature type="domain" description="FAD/NAD(P)-binding" evidence="4">
    <location>
        <begin position="6"/>
        <end position="143"/>
    </location>
</feature>
<evidence type="ECO:0000259" key="4">
    <source>
        <dbReference type="Pfam" id="PF07992"/>
    </source>
</evidence>
<dbReference type="PANTHER" id="PTHR48105">
    <property type="entry name" value="THIOREDOXIN REDUCTASE 1-RELATED-RELATED"/>
    <property type="match status" value="1"/>
</dbReference>
<evidence type="ECO:0000256" key="1">
    <source>
        <dbReference type="ARBA" id="ARBA00009333"/>
    </source>
</evidence>